<feature type="domain" description="HTH marR-type" evidence="1">
    <location>
        <begin position="11"/>
        <end position="71"/>
    </location>
</feature>
<dbReference type="InterPro" id="IPR036390">
    <property type="entry name" value="WH_DNA-bd_sf"/>
</dbReference>
<organism evidence="2 3">
    <name type="scientific">Corynebacterium aurimucosum</name>
    <dbReference type="NCBI Taxonomy" id="169292"/>
    <lineage>
        <taxon>Bacteria</taxon>
        <taxon>Bacillati</taxon>
        <taxon>Actinomycetota</taxon>
        <taxon>Actinomycetes</taxon>
        <taxon>Mycobacteriales</taxon>
        <taxon>Corynebacteriaceae</taxon>
        <taxon>Corynebacterium</taxon>
    </lineage>
</organism>
<comment type="caution">
    <text evidence="2">The sequence shown here is derived from an EMBL/GenBank/DDBJ whole genome shotgun (WGS) entry which is preliminary data.</text>
</comment>
<dbReference type="AlphaFoldDB" id="A0A558GLA6"/>
<dbReference type="Gene3D" id="1.10.10.10">
    <property type="entry name" value="Winged helix-like DNA-binding domain superfamily/Winged helix DNA-binding domain"/>
    <property type="match status" value="1"/>
</dbReference>
<dbReference type="EMBL" id="VMTY01000002">
    <property type="protein sequence ID" value="TVU57682.1"/>
    <property type="molecule type" value="Genomic_DNA"/>
</dbReference>
<evidence type="ECO:0000313" key="3">
    <source>
        <dbReference type="Proteomes" id="UP000320531"/>
    </source>
</evidence>
<dbReference type="Proteomes" id="UP000320531">
    <property type="component" value="Unassembled WGS sequence"/>
</dbReference>
<sequence>MVEDGLVAKLGGNPALVLAALRRKGELSLVDIVNSTQLTRGQVRYALGKLIESGHVIMRGKHGDRATRYAAKE</sequence>
<name>A0A558GLA6_9CORY</name>
<dbReference type="InterPro" id="IPR036388">
    <property type="entry name" value="WH-like_DNA-bd_sf"/>
</dbReference>
<gene>
    <name evidence="2" type="ORF">FQK23_01095</name>
</gene>
<dbReference type="InterPro" id="IPR000835">
    <property type="entry name" value="HTH_MarR-typ"/>
</dbReference>
<dbReference type="SUPFAM" id="SSF46785">
    <property type="entry name" value="Winged helix' DNA-binding domain"/>
    <property type="match status" value="1"/>
</dbReference>
<reference evidence="2 3" key="1">
    <citation type="submission" date="2019-07" db="EMBL/GenBank/DDBJ databases">
        <title>Draft genome of C. aurimucosum strain 14-2523.</title>
        <authorList>
            <person name="Pacheco L.G.C."/>
            <person name="Aguiar E.R.G.R."/>
            <person name="Navas J."/>
            <person name="Santos C.S."/>
            <person name="Rocha D.J.P.G."/>
        </authorList>
    </citation>
    <scope>NUCLEOTIDE SEQUENCE [LARGE SCALE GENOMIC DNA]</scope>
    <source>
        <strain evidence="2 3">14-2523</strain>
    </source>
</reference>
<dbReference type="GO" id="GO:0003700">
    <property type="term" value="F:DNA-binding transcription factor activity"/>
    <property type="evidence" value="ECO:0007669"/>
    <property type="project" value="InterPro"/>
</dbReference>
<evidence type="ECO:0000259" key="1">
    <source>
        <dbReference type="Pfam" id="PF13463"/>
    </source>
</evidence>
<accession>A0A558GLA6</accession>
<dbReference type="Pfam" id="PF13463">
    <property type="entry name" value="HTH_27"/>
    <property type="match status" value="1"/>
</dbReference>
<protein>
    <submittedName>
        <fullName evidence="2">MarR family transcriptional regulator</fullName>
    </submittedName>
</protein>
<evidence type="ECO:0000313" key="2">
    <source>
        <dbReference type="EMBL" id="TVU57682.1"/>
    </source>
</evidence>
<proteinExistence type="predicted"/>